<evidence type="ECO:0000256" key="2">
    <source>
        <dbReference type="ARBA" id="ARBA00022737"/>
    </source>
</evidence>
<gene>
    <name evidence="5" type="ORF">BCR44DRAFT_158994</name>
</gene>
<comment type="caution">
    <text evidence="5">The sequence shown here is derived from an EMBL/GenBank/DDBJ whole genome shotgun (WGS) entry which is preliminary data.</text>
</comment>
<evidence type="ECO:0000256" key="3">
    <source>
        <dbReference type="PROSITE-ProRule" id="PRU00221"/>
    </source>
</evidence>
<sequence>MIPAMTTSVMSQPGATHKVRYTLKGHAKAISVVKFSPDGKWLATGSADKSIKLWSAVDGSFDRTLVGHVQGINDLAWSSDSVYLASASDDNRIRIWNATGANNASPAGTCLRALEGHTSHIFCVAFNPHGNLIASGSFDETVRIWDAATGTCLRVLPAHSDPVTTVSFSADGSLIVSASYDGLVRIWDARSGLCLRTLVHPDNPPVGCVRFSPNGKFLLVATLDSSIRLWNLHSSTVERELRGHRNERFCLFTSLIVQAVTSEDDDAPQHRYMVLSGSEDSALYLWDLTSEDVITTLVAHKDAVLAVDFTPYGNLIASGGVDGDKSVKIWGPIDAPAAITNGEHDAMDTD</sequence>
<dbReference type="PANTHER" id="PTHR44129">
    <property type="entry name" value="WD REPEAT-CONTAINING PROTEIN POP1"/>
    <property type="match status" value="1"/>
</dbReference>
<dbReference type="AlphaFoldDB" id="A0A1Y2HZ69"/>
<proteinExistence type="predicted"/>
<evidence type="ECO:0000256" key="1">
    <source>
        <dbReference type="ARBA" id="ARBA00022574"/>
    </source>
</evidence>
<dbReference type="PROSITE" id="PS00678">
    <property type="entry name" value="WD_REPEATS_1"/>
    <property type="match status" value="2"/>
</dbReference>
<protein>
    <submittedName>
        <fullName evidence="5">Will die slowly-like protein</fullName>
    </submittedName>
</protein>
<dbReference type="InterPro" id="IPR015943">
    <property type="entry name" value="WD40/YVTN_repeat-like_dom_sf"/>
</dbReference>
<feature type="repeat" description="WD" evidence="3">
    <location>
        <begin position="273"/>
        <end position="296"/>
    </location>
</feature>
<dbReference type="InterPro" id="IPR036322">
    <property type="entry name" value="WD40_repeat_dom_sf"/>
</dbReference>
<dbReference type="InterPro" id="IPR019775">
    <property type="entry name" value="WD40_repeat_CS"/>
</dbReference>
<dbReference type="PROSITE" id="PS50082">
    <property type="entry name" value="WD_REPEATS_2"/>
    <property type="match status" value="7"/>
</dbReference>
<dbReference type="EMBL" id="MCFL01000004">
    <property type="protein sequence ID" value="ORZ39925.1"/>
    <property type="molecule type" value="Genomic_DNA"/>
</dbReference>
<keyword evidence="1 3" id="KW-0853">WD repeat</keyword>
<feature type="repeat" description="WD" evidence="3">
    <location>
        <begin position="114"/>
        <end position="155"/>
    </location>
</feature>
<keyword evidence="2" id="KW-0677">Repeat</keyword>
<evidence type="ECO:0000259" key="4">
    <source>
        <dbReference type="Pfam" id="PF25175"/>
    </source>
</evidence>
<evidence type="ECO:0000313" key="5">
    <source>
        <dbReference type="EMBL" id="ORZ39925.1"/>
    </source>
</evidence>
<feature type="domain" description="WDR5-like beta-propeller" evidence="4">
    <location>
        <begin position="22"/>
        <end position="330"/>
    </location>
</feature>
<dbReference type="Proteomes" id="UP000193411">
    <property type="component" value="Unassembled WGS sequence"/>
</dbReference>
<reference evidence="5 6" key="1">
    <citation type="submission" date="2016-07" db="EMBL/GenBank/DDBJ databases">
        <title>Pervasive Adenine N6-methylation of Active Genes in Fungi.</title>
        <authorList>
            <consortium name="DOE Joint Genome Institute"/>
            <person name="Mondo S.J."/>
            <person name="Dannebaum R.O."/>
            <person name="Kuo R.C."/>
            <person name="Labutti K."/>
            <person name="Haridas S."/>
            <person name="Kuo A."/>
            <person name="Salamov A."/>
            <person name="Ahrendt S.R."/>
            <person name="Lipzen A."/>
            <person name="Sullivan W."/>
            <person name="Andreopoulos W.B."/>
            <person name="Clum A."/>
            <person name="Lindquist E."/>
            <person name="Daum C."/>
            <person name="Ramamoorthy G.K."/>
            <person name="Gryganskyi A."/>
            <person name="Culley D."/>
            <person name="Magnuson J.K."/>
            <person name="James T.Y."/>
            <person name="O'Malley M.A."/>
            <person name="Stajich J.E."/>
            <person name="Spatafora J.W."/>
            <person name="Visel A."/>
            <person name="Grigoriev I.V."/>
        </authorList>
    </citation>
    <scope>NUCLEOTIDE SEQUENCE [LARGE SCALE GENOMIC DNA]</scope>
    <source>
        <strain evidence="5 6">PL171</strain>
    </source>
</reference>
<dbReference type="Pfam" id="PF25175">
    <property type="entry name" value="Beta-prop_WDR5"/>
    <property type="match status" value="1"/>
</dbReference>
<keyword evidence="6" id="KW-1185">Reference proteome</keyword>
<dbReference type="CDD" id="cd00200">
    <property type="entry name" value="WD40"/>
    <property type="match status" value="1"/>
</dbReference>
<dbReference type="OrthoDB" id="674604at2759"/>
<dbReference type="GO" id="GO:0035097">
    <property type="term" value="C:histone methyltransferase complex"/>
    <property type="evidence" value="ECO:0007669"/>
    <property type="project" value="UniProtKB-ARBA"/>
</dbReference>
<dbReference type="InterPro" id="IPR059122">
    <property type="entry name" value="Beta-prop_WDR5-like"/>
</dbReference>
<feature type="repeat" description="WD" evidence="3">
    <location>
        <begin position="65"/>
        <end position="97"/>
    </location>
</feature>
<dbReference type="InterPro" id="IPR001680">
    <property type="entry name" value="WD40_rpt"/>
</dbReference>
<dbReference type="SUPFAM" id="SSF50978">
    <property type="entry name" value="WD40 repeat-like"/>
    <property type="match status" value="1"/>
</dbReference>
<dbReference type="PROSITE" id="PS50294">
    <property type="entry name" value="WD_REPEATS_REGION"/>
    <property type="match status" value="5"/>
</dbReference>
<dbReference type="Gene3D" id="2.130.10.10">
    <property type="entry name" value="YVTN repeat-like/Quinoprotein amine dehydrogenase"/>
    <property type="match status" value="1"/>
</dbReference>
<dbReference type="SMART" id="SM00320">
    <property type="entry name" value="WD40"/>
    <property type="match status" value="7"/>
</dbReference>
<dbReference type="FunFam" id="2.130.10.10:FF:000228">
    <property type="entry name" value="COMPASS-like H3K4 histone methylase component WDR5A"/>
    <property type="match status" value="1"/>
</dbReference>
<dbReference type="InterPro" id="IPR050349">
    <property type="entry name" value="WD_LIS1/nudF_dynein_reg"/>
</dbReference>
<feature type="repeat" description="WD" evidence="3">
    <location>
        <begin position="199"/>
        <end position="240"/>
    </location>
</feature>
<organism evidence="5 6">
    <name type="scientific">Catenaria anguillulae PL171</name>
    <dbReference type="NCBI Taxonomy" id="765915"/>
    <lineage>
        <taxon>Eukaryota</taxon>
        <taxon>Fungi</taxon>
        <taxon>Fungi incertae sedis</taxon>
        <taxon>Blastocladiomycota</taxon>
        <taxon>Blastocladiomycetes</taxon>
        <taxon>Blastocladiales</taxon>
        <taxon>Catenariaceae</taxon>
        <taxon>Catenaria</taxon>
    </lineage>
</organism>
<feature type="repeat" description="WD" evidence="3">
    <location>
        <begin position="156"/>
        <end position="197"/>
    </location>
</feature>
<feature type="repeat" description="WD" evidence="3">
    <location>
        <begin position="23"/>
        <end position="64"/>
    </location>
</feature>
<evidence type="ECO:0000313" key="6">
    <source>
        <dbReference type="Proteomes" id="UP000193411"/>
    </source>
</evidence>
<dbReference type="PRINTS" id="PR00320">
    <property type="entry name" value="GPROTEINBRPT"/>
</dbReference>
<dbReference type="STRING" id="765915.A0A1Y2HZ69"/>
<dbReference type="InterPro" id="IPR020472">
    <property type="entry name" value="WD40_PAC1"/>
</dbReference>
<accession>A0A1Y2HZ69</accession>
<feature type="repeat" description="WD" evidence="3">
    <location>
        <begin position="297"/>
        <end position="323"/>
    </location>
</feature>
<name>A0A1Y2HZ69_9FUNG</name>